<feature type="transmembrane region" description="Helical" evidence="1">
    <location>
        <begin position="25"/>
        <end position="44"/>
    </location>
</feature>
<dbReference type="RefSeq" id="XP_008868824.1">
    <property type="nucleotide sequence ID" value="XM_008870602.1"/>
</dbReference>
<dbReference type="VEuPathDB" id="FungiDB:H310_05782"/>
<dbReference type="EMBL" id="KI913961">
    <property type="protein sequence ID" value="ETW02219.1"/>
    <property type="molecule type" value="Genomic_DNA"/>
</dbReference>
<keyword evidence="1" id="KW-0812">Transmembrane</keyword>
<sequence length="422" mass="47676">MPHRAIPNAAGESGLMVFLQRKSNFQALLAVCVVGVVIVYFEMIKLSSVMPQMSDTSILENLRRNQATAKPVFGEGASPSIGVVLTHYRDNEECMQTLQSLYDTAQYSVSIHIYLFEEVELGSNDDTTCFQLLCQTSPSICEYHATRIHHKRRHAADHIGPGPARAIAESMVVQSRHKYFLSITTRLEFTPRWDVAVLAQWTSIGNPKALLSFAPPAVRSKEWPTDSSQQAILCTGRITSIQSNIAVVAFNLPVLIADPRTSTPRLVSQYSEDFLFGPIKALIEAPSDPNVEFVWEGLAYYRAVRWWTRGYDFYSPTTDVVFEKYTRRVQHPLHPSLIHTIASDDTAMARLVARQKESYIRIRRVLRFNSGEPPSSKDEMYSIGSTRSLEQWVAFSGLNHNAKKDESTDRQFQNCRKLVRVA</sequence>
<reference evidence="2" key="1">
    <citation type="submission" date="2013-12" db="EMBL/GenBank/DDBJ databases">
        <title>The Genome Sequence of Aphanomyces invadans NJM9701.</title>
        <authorList>
            <consortium name="The Broad Institute Genomics Platform"/>
            <person name="Russ C."/>
            <person name="Tyler B."/>
            <person name="van West P."/>
            <person name="Dieguez-Uribeondo J."/>
            <person name="Young S.K."/>
            <person name="Zeng Q."/>
            <person name="Gargeya S."/>
            <person name="Fitzgerald M."/>
            <person name="Abouelleil A."/>
            <person name="Alvarado L."/>
            <person name="Chapman S.B."/>
            <person name="Gainer-Dewar J."/>
            <person name="Goldberg J."/>
            <person name="Griggs A."/>
            <person name="Gujja S."/>
            <person name="Hansen M."/>
            <person name="Howarth C."/>
            <person name="Imamovic A."/>
            <person name="Ireland A."/>
            <person name="Larimer J."/>
            <person name="McCowan C."/>
            <person name="Murphy C."/>
            <person name="Pearson M."/>
            <person name="Poon T.W."/>
            <person name="Priest M."/>
            <person name="Roberts A."/>
            <person name="Saif S."/>
            <person name="Shea T."/>
            <person name="Sykes S."/>
            <person name="Wortman J."/>
            <person name="Nusbaum C."/>
            <person name="Birren B."/>
        </authorList>
    </citation>
    <scope>NUCLEOTIDE SEQUENCE [LARGE SCALE GENOMIC DNA]</scope>
    <source>
        <strain evidence="2">NJM9701</strain>
    </source>
</reference>
<gene>
    <name evidence="2" type="ORF">H310_05782</name>
</gene>
<dbReference type="eggNOG" id="ENOG502QWHU">
    <property type="taxonomic scope" value="Eukaryota"/>
</dbReference>
<keyword evidence="1" id="KW-0472">Membrane</keyword>
<evidence type="ECO:0000256" key="1">
    <source>
        <dbReference type="SAM" id="Phobius"/>
    </source>
</evidence>
<dbReference type="GeneID" id="20082832"/>
<name>A0A024U7H1_9STRA</name>
<dbReference type="OrthoDB" id="61578at2759"/>
<organism evidence="2">
    <name type="scientific">Aphanomyces invadans</name>
    <dbReference type="NCBI Taxonomy" id="157072"/>
    <lineage>
        <taxon>Eukaryota</taxon>
        <taxon>Sar</taxon>
        <taxon>Stramenopiles</taxon>
        <taxon>Oomycota</taxon>
        <taxon>Saprolegniomycetes</taxon>
        <taxon>Saprolegniales</taxon>
        <taxon>Verrucalvaceae</taxon>
        <taxon>Aphanomyces</taxon>
    </lineage>
</organism>
<dbReference type="Pfam" id="PF11397">
    <property type="entry name" value="GlcNAc"/>
    <property type="match status" value="1"/>
</dbReference>
<evidence type="ECO:0000313" key="2">
    <source>
        <dbReference type="EMBL" id="ETW02219.1"/>
    </source>
</evidence>
<accession>A0A024U7H1</accession>
<dbReference type="PANTHER" id="PTHR34496">
    <property type="entry name" value="GLCNAC TRANSFERASE-RELATED"/>
    <property type="match status" value="1"/>
</dbReference>
<protein>
    <submittedName>
        <fullName evidence="2">Uncharacterized protein</fullName>
    </submittedName>
</protein>
<proteinExistence type="predicted"/>
<dbReference type="InterPro" id="IPR021067">
    <property type="entry name" value="Glycosyltransferase"/>
</dbReference>
<dbReference type="AlphaFoldDB" id="A0A024U7H1"/>
<keyword evidence="1" id="KW-1133">Transmembrane helix</keyword>
<dbReference type="PANTHER" id="PTHR34496:SF6">
    <property type="entry name" value="GLYCOSYLTRANSFERASE 2-LIKE DOMAIN-CONTAINING PROTEIN"/>
    <property type="match status" value="1"/>
</dbReference>